<name>A0A915D5L0_9BILA</name>
<dbReference type="WBParaSite" id="jg15811">
    <property type="protein sequence ID" value="jg15811"/>
    <property type="gene ID" value="jg15811"/>
</dbReference>
<evidence type="ECO:0000313" key="3">
    <source>
        <dbReference type="WBParaSite" id="jg15813"/>
    </source>
</evidence>
<evidence type="ECO:0000313" key="1">
    <source>
        <dbReference type="Proteomes" id="UP000887574"/>
    </source>
</evidence>
<dbReference type="WBParaSite" id="jg15813">
    <property type="protein sequence ID" value="jg15813"/>
    <property type="gene ID" value="jg15813"/>
</dbReference>
<evidence type="ECO:0000313" key="2">
    <source>
        <dbReference type="WBParaSite" id="jg15811"/>
    </source>
</evidence>
<sequence length="89" mass="10320">MLKSTYPKSEWMMGIWITRSSRKSGVSSGIQHGKPKPVQIEYSRKFGRHARTPDGATIKRWWTKIFGTGSVNKRKETKTSMFLTKCRKK</sequence>
<keyword evidence="1" id="KW-1185">Reference proteome</keyword>
<proteinExistence type="predicted"/>
<reference evidence="2 3" key="1">
    <citation type="submission" date="2022-11" db="UniProtKB">
        <authorList>
            <consortium name="WormBaseParasite"/>
        </authorList>
    </citation>
    <scope>IDENTIFICATION</scope>
</reference>
<organism evidence="1 3">
    <name type="scientific">Ditylenchus dipsaci</name>
    <dbReference type="NCBI Taxonomy" id="166011"/>
    <lineage>
        <taxon>Eukaryota</taxon>
        <taxon>Metazoa</taxon>
        <taxon>Ecdysozoa</taxon>
        <taxon>Nematoda</taxon>
        <taxon>Chromadorea</taxon>
        <taxon>Rhabditida</taxon>
        <taxon>Tylenchina</taxon>
        <taxon>Tylenchomorpha</taxon>
        <taxon>Sphaerularioidea</taxon>
        <taxon>Anguinidae</taxon>
        <taxon>Anguininae</taxon>
        <taxon>Ditylenchus</taxon>
    </lineage>
</organism>
<accession>A0A915D5L0</accession>
<dbReference type="AlphaFoldDB" id="A0A915D5L0"/>
<protein>
    <submittedName>
        <fullName evidence="2 3">Uncharacterized protein</fullName>
    </submittedName>
</protein>
<dbReference type="Proteomes" id="UP000887574">
    <property type="component" value="Unplaced"/>
</dbReference>